<name>A0A5Q3F1B6_FUSFU</name>
<evidence type="ECO:0000313" key="1">
    <source>
        <dbReference type="EMBL" id="VTT61328.1"/>
    </source>
</evidence>
<proteinExistence type="predicted"/>
<dbReference type="EMBL" id="CABFJX010000057">
    <property type="protein sequence ID" value="VTT61328.1"/>
    <property type="molecule type" value="Genomic_DNA"/>
</dbReference>
<evidence type="ECO:0000313" key="2">
    <source>
        <dbReference type="Proteomes" id="UP000760494"/>
    </source>
</evidence>
<dbReference type="AlphaFoldDB" id="A0A5Q3F1B6"/>
<organism evidence="1 2">
    <name type="scientific">Fusarium fujikuroi</name>
    <name type="common">Bakanae and foot rot disease fungus</name>
    <name type="synonym">Gibberella fujikuroi</name>
    <dbReference type="NCBI Taxonomy" id="5127"/>
    <lineage>
        <taxon>Eukaryota</taxon>
        <taxon>Fungi</taxon>
        <taxon>Dikarya</taxon>
        <taxon>Ascomycota</taxon>
        <taxon>Pezizomycotina</taxon>
        <taxon>Sordariomycetes</taxon>
        <taxon>Hypocreomycetidae</taxon>
        <taxon>Hypocreales</taxon>
        <taxon>Nectriaceae</taxon>
        <taxon>Fusarium</taxon>
        <taxon>Fusarium fujikuroi species complex</taxon>
    </lineage>
</organism>
<protein>
    <submittedName>
        <fullName evidence="1">Uncharacterized protein</fullName>
    </submittedName>
</protein>
<accession>A0A5Q3F1B6</accession>
<reference evidence="1" key="1">
    <citation type="submission" date="2019-05" db="EMBL/GenBank/DDBJ databases">
        <authorList>
            <person name="Piombo E."/>
        </authorList>
    </citation>
    <scope>NUCLEOTIDE SEQUENCE</scope>
    <source>
        <strain evidence="1">C2S</strain>
    </source>
</reference>
<dbReference type="Proteomes" id="UP000760494">
    <property type="component" value="Unassembled WGS sequence"/>
</dbReference>
<sequence>MTDDMMPGCFPKADYRSNHVLSHLLRANQKRFTEKPGIYHDGTQTSDDRKSNLTEHEMTSANIQEDSSGTSTDDRQRKWIEYDKQKLPNRETSRMVCNAIRTVTYRRIGSSRQCFKGQPTTVCTPYDRPSTCASVLMTGRRKYHSLTHVECYTSERLQIILSFVRAPHHELFMRQKAVARQCLAVTVAVTKHVTYPVAQQIVYAIYALDLTESHFRFEAFKFMCIEGAYRSAHQGSTWAGGGK</sequence>
<gene>
    <name evidence="1" type="ORF">C2S_4454</name>
</gene>
<comment type="caution">
    <text evidence="1">The sequence shown here is derived from an EMBL/GenBank/DDBJ whole genome shotgun (WGS) entry which is preliminary data.</text>
</comment>